<dbReference type="PANTHER" id="PTHR46683:SF1">
    <property type="entry name" value="OROTATE PHOSPHORIBOSYLTRANSFERASE 1-RELATED"/>
    <property type="match status" value="1"/>
</dbReference>
<dbReference type="Gene3D" id="3.40.50.2020">
    <property type="match status" value="1"/>
</dbReference>
<gene>
    <name evidence="11" type="primary">URA5</name>
    <name evidence="11" type="ORF">DEBR0S1_05402G</name>
    <name evidence="10" type="ORF">HII12_001770</name>
</gene>
<dbReference type="EMBL" id="CABFWN010000001">
    <property type="protein sequence ID" value="VUG16016.1"/>
    <property type="molecule type" value="Genomic_DNA"/>
</dbReference>
<dbReference type="CDD" id="cd06223">
    <property type="entry name" value="PRTases_typeI"/>
    <property type="match status" value="1"/>
</dbReference>
<dbReference type="GO" id="GO:0005737">
    <property type="term" value="C:cytoplasm"/>
    <property type="evidence" value="ECO:0007669"/>
    <property type="project" value="TreeGrafter"/>
</dbReference>
<proteinExistence type="inferred from homology"/>
<keyword evidence="12" id="KW-1185">Reference proteome</keyword>
<comment type="function">
    <text evidence="1">Catalyzes the transfer of a ribosyl phosphate group from 5-phosphoribose 1-diphosphate to orotate, leading to the formation of orotidine monophosphate (OMP).</text>
</comment>
<reference evidence="10 13" key="2">
    <citation type="journal article" date="2020" name="Appl. Microbiol. Biotechnol.">
        <title>Targeted gene deletion in Brettanomyces bruxellensis with an expression-free CRISPR-Cas9 system.</title>
        <authorList>
            <person name="Varela C."/>
            <person name="Bartel C."/>
            <person name="Onetto C."/>
            <person name="Borneman A."/>
        </authorList>
    </citation>
    <scope>NUCLEOTIDE SEQUENCE [LARGE SCALE GENOMIC DNA]</scope>
    <source>
        <strain evidence="10 13">AWRI1613</strain>
    </source>
</reference>
<evidence type="ECO:0000313" key="10">
    <source>
        <dbReference type="EMBL" id="KAF6013055.1"/>
    </source>
</evidence>
<dbReference type="AlphaFoldDB" id="A0A3F2Y0B7"/>
<organism evidence="11 12">
    <name type="scientific">Dekkera bruxellensis</name>
    <name type="common">Brettanomyces custersii</name>
    <dbReference type="NCBI Taxonomy" id="5007"/>
    <lineage>
        <taxon>Eukaryota</taxon>
        <taxon>Fungi</taxon>
        <taxon>Dikarya</taxon>
        <taxon>Ascomycota</taxon>
        <taxon>Saccharomycotina</taxon>
        <taxon>Pichiomycetes</taxon>
        <taxon>Pichiales</taxon>
        <taxon>Pichiaceae</taxon>
        <taxon>Brettanomyces</taxon>
    </lineage>
</organism>
<evidence type="ECO:0000259" key="9">
    <source>
        <dbReference type="Pfam" id="PF00156"/>
    </source>
</evidence>
<dbReference type="GO" id="GO:0006207">
    <property type="term" value="P:'de novo' pyrimidine nucleobase biosynthetic process"/>
    <property type="evidence" value="ECO:0007669"/>
    <property type="project" value="TreeGrafter"/>
</dbReference>
<accession>A0A3F2Y0B7</accession>
<dbReference type="GO" id="GO:0046132">
    <property type="term" value="P:pyrimidine ribonucleoside biosynthetic process"/>
    <property type="evidence" value="ECO:0007669"/>
    <property type="project" value="UniProtKB-ARBA"/>
</dbReference>
<dbReference type="GO" id="GO:0044205">
    <property type="term" value="P:'de novo' UMP biosynthetic process"/>
    <property type="evidence" value="ECO:0007669"/>
    <property type="project" value="UniProtKB-UniPathway"/>
</dbReference>
<name>A0A3F2Y0B7_DEKBR</name>
<dbReference type="GO" id="GO:0004588">
    <property type="term" value="F:orotate phosphoribosyltransferase activity"/>
    <property type="evidence" value="ECO:0007669"/>
    <property type="project" value="UniProtKB-EC"/>
</dbReference>
<comment type="similarity">
    <text evidence="3">Belongs to the purine/pyrimidine phosphoribosyltransferase family. PyrE subfamily.</text>
</comment>
<feature type="domain" description="Phosphoribosyltransferase" evidence="9">
    <location>
        <begin position="50"/>
        <end position="178"/>
    </location>
</feature>
<dbReference type="Proteomes" id="UP000478008">
    <property type="component" value="Unassembled WGS sequence"/>
</dbReference>
<keyword evidence="7" id="KW-0808">Transferase</keyword>
<evidence type="ECO:0000256" key="6">
    <source>
        <dbReference type="ARBA" id="ARBA00022676"/>
    </source>
</evidence>
<keyword evidence="6" id="KW-0328">Glycosyltransferase</keyword>
<reference evidence="11 12" key="1">
    <citation type="submission" date="2019-07" db="EMBL/GenBank/DDBJ databases">
        <authorList>
            <person name="Friedrich A."/>
            <person name="Schacherer J."/>
        </authorList>
    </citation>
    <scope>NUCLEOTIDE SEQUENCE [LARGE SCALE GENOMIC DNA]</scope>
</reference>
<dbReference type="Proteomes" id="UP000568158">
    <property type="component" value="Unassembled WGS sequence"/>
</dbReference>
<dbReference type="EC" id="2.4.2.10" evidence="5"/>
<evidence type="ECO:0000256" key="2">
    <source>
        <dbReference type="ARBA" id="ARBA00004889"/>
    </source>
</evidence>
<dbReference type="UniPathway" id="UPA00070">
    <property type="reaction ID" value="UER00119"/>
</dbReference>
<dbReference type="PANTHER" id="PTHR46683">
    <property type="entry name" value="OROTATE PHOSPHORIBOSYLTRANSFERASE 1-RELATED"/>
    <property type="match status" value="1"/>
</dbReference>
<comment type="subunit">
    <text evidence="4">Homodimer.</text>
</comment>
<dbReference type="NCBIfam" id="TIGR00336">
    <property type="entry name" value="pyrE"/>
    <property type="match status" value="1"/>
</dbReference>
<dbReference type="FunFam" id="3.40.50.2020:FF:000008">
    <property type="entry name" value="Orotate phosphoribosyltransferase"/>
    <property type="match status" value="1"/>
</dbReference>
<dbReference type="InterPro" id="IPR004467">
    <property type="entry name" value="Or_phspho_trans_dom"/>
</dbReference>
<dbReference type="InterPro" id="IPR000836">
    <property type="entry name" value="PRTase_dom"/>
</dbReference>
<dbReference type="Pfam" id="PF00156">
    <property type="entry name" value="Pribosyltran"/>
    <property type="match status" value="1"/>
</dbReference>
<evidence type="ECO:0000256" key="5">
    <source>
        <dbReference type="ARBA" id="ARBA00011971"/>
    </source>
</evidence>
<dbReference type="SUPFAM" id="SSF53271">
    <property type="entry name" value="PRTase-like"/>
    <property type="match status" value="1"/>
</dbReference>
<dbReference type="HAMAP" id="MF_01208">
    <property type="entry name" value="PyrE"/>
    <property type="match status" value="1"/>
</dbReference>
<comment type="pathway">
    <text evidence="2">Pyrimidine metabolism; UMP biosynthesis via de novo pathway; UMP from orotate: step 1/2.</text>
</comment>
<evidence type="ECO:0000313" key="12">
    <source>
        <dbReference type="Proteomes" id="UP000478008"/>
    </source>
</evidence>
<evidence type="ECO:0000256" key="3">
    <source>
        <dbReference type="ARBA" id="ARBA00006340"/>
    </source>
</evidence>
<protein>
    <recommendedName>
        <fullName evidence="5">orotate phosphoribosyltransferase</fullName>
        <ecNumber evidence="5">2.4.2.10</ecNumber>
    </recommendedName>
</protein>
<evidence type="ECO:0000256" key="7">
    <source>
        <dbReference type="ARBA" id="ARBA00022679"/>
    </source>
</evidence>
<evidence type="ECO:0000256" key="8">
    <source>
        <dbReference type="ARBA" id="ARBA00022975"/>
    </source>
</evidence>
<evidence type="ECO:0000256" key="1">
    <source>
        <dbReference type="ARBA" id="ARBA00003769"/>
    </source>
</evidence>
<evidence type="ECO:0000313" key="11">
    <source>
        <dbReference type="EMBL" id="VUG16016.1"/>
    </source>
</evidence>
<dbReference type="OMA" id="SPFFMNA"/>
<dbReference type="STRING" id="5007.A0A3F2Y0B7"/>
<dbReference type="InterPro" id="IPR023031">
    <property type="entry name" value="OPRT"/>
</dbReference>
<dbReference type="InterPro" id="IPR029057">
    <property type="entry name" value="PRTase-like"/>
</dbReference>
<evidence type="ECO:0000256" key="4">
    <source>
        <dbReference type="ARBA" id="ARBA00011738"/>
    </source>
</evidence>
<sequence length="221" mass="24298">MSNNAYKQQFLDCAVEAQALKFGMFTLKSGRHSPYFFNMGQFNTARYLDELCTAYAHAIIDSGVKFDVLFGPAYKGIPLASVTVTKLYQLGGAEYADIGYSFNRKEKKDHGEGGSIVGTALKGKKVFIIDDVMTAGTAINEAFDIIKSEGGNAVACVIALDRMETTKDSEKSATNAVSERHGVPVVSIVNFDDIVERFRSKLSEKQLNDIQDYRDKYVPSA</sequence>
<keyword evidence="8" id="KW-0665">Pyrimidine biosynthesis</keyword>
<dbReference type="EMBL" id="JABCYN010000022">
    <property type="protein sequence ID" value="KAF6013055.1"/>
    <property type="molecule type" value="Genomic_DNA"/>
</dbReference>
<evidence type="ECO:0000313" key="13">
    <source>
        <dbReference type="Proteomes" id="UP000568158"/>
    </source>
</evidence>